<dbReference type="RefSeq" id="WP_106724204.1">
    <property type="nucleotide sequence ID" value="NZ_PXYL01000005.1"/>
</dbReference>
<sequence length="331" mass="35530">MTVFFQGAELQDFPVKVGNVSHSTNAGSYNASNARCSINVAGAAEGTNYLETSTYSSAELWFHALVNFGSTTPFNLNFLKWYSGGAERLALRFSQSSPARLEIRKLDGTYSSLGVSGDVTIGAAQSFKLDILVKLGNPGSVRVYLDNIPVIANDAANLTWSGVSVLDKMRLGNIDTSMSSGAVRWSEIIVADWNTINSKLVTRIPNANGTYSEWSGAGYTALNELTPAATYMTSGTADQRVSVGLTSFPALAGGERIERVQVAANALRDASGPQKENIFYRVAGADNHRSDRTLTVSAADYTEAWDMSPATSTYWTPTELNASEPGMRSRA</sequence>
<accession>A0A2P7SE28</accession>
<reference evidence="1 2" key="1">
    <citation type="submission" date="2018-03" db="EMBL/GenBank/DDBJ databases">
        <title>The draft genome of Mesorhizobium soli JCM 19897.</title>
        <authorList>
            <person name="Li L."/>
            <person name="Liu L."/>
            <person name="Liang L."/>
            <person name="Wang T."/>
            <person name="Zhang X."/>
        </authorList>
    </citation>
    <scope>NUCLEOTIDE SEQUENCE [LARGE SCALE GENOMIC DNA]</scope>
    <source>
        <strain evidence="1 2">JCM 19897</strain>
    </source>
</reference>
<evidence type="ECO:0000313" key="2">
    <source>
        <dbReference type="Proteomes" id="UP000240653"/>
    </source>
</evidence>
<evidence type="ECO:0000313" key="1">
    <source>
        <dbReference type="EMBL" id="PSJ60738.1"/>
    </source>
</evidence>
<comment type="caution">
    <text evidence="1">The sequence shown here is derived from an EMBL/GenBank/DDBJ whole genome shotgun (WGS) entry which is preliminary data.</text>
</comment>
<protein>
    <submittedName>
        <fullName evidence="1">Uncharacterized protein</fullName>
    </submittedName>
</protein>
<proteinExistence type="predicted"/>
<gene>
    <name evidence="1" type="ORF">C7I85_11895</name>
</gene>
<keyword evidence="2" id="KW-1185">Reference proteome</keyword>
<dbReference type="Proteomes" id="UP000240653">
    <property type="component" value="Unassembled WGS sequence"/>
</dbReference>
<dbReference type="EMBL" id="PXYL01000005">
    <property type="protein sequence ID" value="PSJ60738.1"/>
    <property type="molecule type" value="Genomic_DNA"/>
</dbReference>
<dbReference type="AlphaFoldDB" id="A0A2P7SE28"/>
<organism evidence="1 2">
    <name type="scientific">Pseudaminobacter soli</name>
    <name type="common">ex Li et al. 2025</name>
    <dbReference type="NCBI Taxonomy" id="1295366"/>
    <lineage>
        <taxon>Bacteria</taxon>
        <taxon>Pseudomonadati</taxon>
        <taxon>Pseudomonadota</taxon>
        <taxon>Alphaproteobacteria</taxon>
        <taxon>Hyphomicrobiales</taxon>
        <taxon>Phyllobacteriaceae</taxon>
        <taxon>Pseudaminobacter</taxon>
    </lineage>
</organism>
<name>A0A2P7SE28_9HYPH</name>
<dbReference type="OrthoDB" id="5438043at2"/>